<feature type="domain" description="Schlafen AlbA-2" evidence="1">
    <location>
        <begin position="15"/>
        <end position="151"/>
    </location>
</feature>
<evidence type="ECO:0000259" key="1">
    <source>
        <dbReference type="Pfam" id="PF04326"/>
    </source>
</evidence>
<gene>
    <name evidence="2" type="ORF">I2H31_19830</name>
</gene>
<evidence type="ECO:0000313" key="3">
    <source>
        <dbReference type="Proteomes" id="UP000618931"/>
    </source>
</evidence>
<dbReference type="Pfam" id="PF04326">
    <property type="entry name" value="SLFN_AlbA_2"/>
    <property type="match status" value="1"/>
</dbReference>
<dbReference type="RefSeq" id="WP_196294805.1">
    <property type="nucleotide sequence ID" value="NZ_JADQDM010000014.1"/>
</dbReference>
<reference evidence="2 3" key="1">
    <citation type="submission" date="2020-11" db="EMBL/GenBank/DDBJ databases">
        <authorList>
            <person name="Kim M.K."/>
        </authorList>
    </citation>
    <scope>NUCLEOTIDE SEQUENCE [LARGE SCALE GENOMIC DNA]</scope>
    <source>
        <strain evidence="2 3">BT662</strain>
    </source>
</reference>
<keyword evidence="3" id="KW-1185">Reference proteome</keyword>
<dbReference type="GO" id="GO:0005524">
    <property type="term" value="F:ATP binding"/>
    <property type="evidence" value="ECO:0007669"/>
    <property type="project" value="UniProtKB-KW"/>
</dbReference>
<sequence length="377" mass="43912">MLESVVRKLIASKREGEHWDFKVKHHDNNADLLHDLLCLANSLYQGKRYLIFGVEDPAKGANVVGLSSVESGRKSQANYIDFIRNQHFAGSIRPEVELETLVLDGKEIDVLVIFDNPYKPYWLTQDYQDRGRKVMAHHVYTRVGDTNTPLNSSADLLRIEKMWRQRLGLDMLPVERMKHLLGQPEEWFKDLGNKRYAYHQNFPDYRIKFSAPEPFWEPYSYFFTNKNSFLGTATFKLNSTTLFELDYVYLDEMRLMLPAPDVDYVELPDRELRYYFYDMSTAEGRFLIFLTEGRGRMESRGSTSPFLIFKHENERQAFNEFLVANAARFEEAQASYAARHATELMRKEGNAAAISPLDIGKVVVLYEAWRQGPVRDL</sequence>
<dbReference type="Proteomes" id="UP000618931">
    <property type="component" value="Unassembled WGS sequence"/>
</dbReference>
<dbReference type="Gene3D" id="3.30.950.30">
    <property type="entry name" value="Schlafen, AAA domain"/>
    <property type="match status" value="1"/>
</dbReference>
<evidence type="ECO:0000313" key="2">
    <source>
        <dbReference type="EMBL" id="MBF9223366.1"/>
    </source>
</evidence>
<accession>A0ABS0I8T0</accession>
<keyword evidence="2" id="KW-0067">ATP-binding</keyword>
<organism evidence="2 3">
    <name type="scientific">Hymenobacter ruricola</name>
    <dbReference type="NCBI Taxonomy" id="2791023"/>
    <lineage>
        <taxon>Bacteria</taxon>
        <taxon>Pseudomonadati</taxon>
        <taxon>Bacteroidota</taxon>
        <taxon>Cytophagia</taxon>
        <taxon>Cytophagales</taxon>
        <taxon>Hymenobacteraceae</taxon>
        <taxon>Hymenobacter</taxon>
    </lineage>
</organism>
<dbReference type="EMBL" id="JADQDM010000014">
    <property type="protein sequence ID" value="MBF9223366.1"/>
    <property type="molecule type" value="Genomic_DNA"/>
</dbReference>
<comment type="caution">
    <text evidence="2">The sequence shown here is derived from an EMBL/GenBank/DDBJ whole genome shotgun (WGS) entry which is preliminary data.</text>
</comment>
<proteinExistence type="predicted"/>
<keyword evidence="2" id="KW-0547">Nucleotide-binding</keyword>
<protein>
    <submittedName>
        <fullName evidence="2">ATP-binding protein</fullName>
    </submittedName>
</protein>
<dbReference type="InterPro" id="IPR038461">
    <property type="entry name" value="Schlafen_AlbA_2_dom_sf"/>
</dbReference>
<name>A0ABS0I8T0_9BACT</name>
<dbReference type="InterPro" id="IPR007421">
    <property type="entry name" value="Schlafen_AlbA_2_dom"/>
</dbReference>